<reference evidence="9 10" key="1">
    <citation type="submission" date="2016-08" db="EMBL/GenBank/DDBJ databases">
        <title>Hymenobacter coccineus sp. nov., Hymenobacter lapidarius sp. nov. and Hymenobacter glacialis sp. nov., isolated from Antarctic soil.</title>
        <authorList>
            <person name="Sedlacek I."/>
            <person name="Kralova S."/>
            <person name="Kyrova K."/>
            <person name="Maslanova I."/>
            <person name="Stankova E."/>
            <person name="Vrbovska V."/>
            <person name="Nemec M."/>
            <person name="Bartak M."/>
            <person name="Svec P."/>
            <person name="Busse H.-J."/>
            <person name="Pantucek R."/>
        </authorList>
    </citation>
    <scope>NUCLEOTIDE SEQUENCE [LARGE SCALE GENOMIC DNA]</scope>
    <source>
        <strain evidence="9 10">CCM 8649</strain>
    </source>
</reference>
<feature type="transmembrane region" description="Helical" evidence="7">
    <location>
        <begin position="307"/>
        <end position="330"/>
    </location>
</feature>
<dbReference type="PRINTS" id="PR01036">
    <property type="entry name" value="TCRTETB"/>
</dbReference>
<feature type="transmembrane region" description="Helical" evidence="7">
    <location>
        <begin position="371"/>
        <end position="390"/>
    </location>
</feature>
<evidence type="ECO:0000313" key="10">
    <source>
        <dbReference type="Proteomes" id="UP000177506"/>
    </source>
</evidence>
<evidence type="ECO:0000313" key="9">
    <source>
        <dbReference type="EMBL" id="OGX82130.1"/>
    </source>
</evidence>
<feature type="transmembrane region" description="Helical" evidence="7">
    <location>
        <begin position="142"/>
        <end position="161"/>
    </location>
</feature>
<dbReference type="RefSeq" id="WP_070746924.1">
    <property type="nucleotide sequence ID" value="NZ_MDZA01000437.1"/>
</dbReference>
<dbReference type="PANTHER" id="PTHR23501">
    <property type="entry name" value="MAJOR FACILITATOR SUPERFAMILY"/>
    <property type="match status" value="1"/>
</dbReference>
<keyword evidence="2" id="KW-0813">Transport</keyword>
<comment type="caution">
    <text evidence="9">The sequence shown here is derived from an EMBL/GenBank/DDBJ whole genome shotgun (WGS) entry which is preliminary data.</text>
</comment>
<evidence type="ECO:0000256" key="5">
    <source>
        <dbReference type="ARBA" id="ARBA00022989"/>
    </source>
</evidence>
<keyword evidence="6 7" id="KW-0472">Membrane</keyword>
<dbReference type="OrthoDB" id="9807274at2"/>
<dbReference type="Proteomes" id="UP000177506">
    <property type="component" value="Unassembled WGS sequence"/>
</dbReference>
<keyword evidence="10" id="KW-1185">Reference proteome</keyword>
<dbReference type="NCBIfam" id="TIGR00711">
    <property type="entry name" value="efflux_EmrB"/>
    <property type="match status" value="1"/>
</dbReference>
<feature type="transmembrane region" description="Helical" evidence="7">
    <location>
        <begin position="56"/>
        <end position="77"/>
    </location>
</feature>
<feature type="transmembrane region" description="Helical" evidence="7">
    <location>
        <begin position="277"/>
        <end position="301"/>
    </location>
</feature>
<name>A0A1G1SU14_9BACT</name>
<dbReference type="InterPro" id="IPR004638">
    <property type="entry name" value="EmrB-like"/>
</dbReference>
<keyword evidence="5 7" id="KW-1133">Transmembrane helix</keyword>
<feature type="transmembrane region" description="Helical" evidence="7">
    <location>
        <begin position="84"/>
        <end position="106"/>
    </location>
</feature>
<dbReference type="CDD" id="cd17503">
    <property type="entry name" value="MFS_LmrB_MDR_like"/>
    <property type="match status" value="1"/>
</dbReference>
<proteinExistence type="predicted"/>
<keyword evidence="3" id="KW-1003">Cell membrane</keyword>
<organism evidence="9 10">
    <name type="scientific">Hymenobacter coccineus</name>
    <dbReference type="NCBI Taxonomy" id="1908235"/>
    <lineage>
        <taxon>Bacteria</taxon>
        <taxon>Pseudomonadati</taxon>
        <taxon>Bacteroidota</taxon>
        <taxon>Cytophagia</taxon>
        <taxon>Cytophagales</taxon>
        <taxon>Hymenobacteraceae</taxon>
        <taxon>Hymenobacter</taxon>
    </lineage>
</organism>
<sequence>MQPALTASATPTGFLRLIIIVTTISAAVMELLDVTIVNVALTQVAGAIGATIEDVAWVITAYAIANVIIIPLTGFLAEYFGRKNYYLASIIGFTIASYGCASSTGLGELVGWRFAQGLAGGALLSVSQGILFDAFPPKQRGVAAGIFGMGIVLGPTLGPLLGGLIVDNYHWSYIFYVNVPVGIAAALLTFFYIAKKPGEGQRKSQMVIDYLGIALLAVGVGALQYVLEKGQADDWFDDRYIRLGTGLAVAGLGGFVWRQLTTAHPVVNLRLLGKGTLGMTTVFSFVAGLGLFTSVFVYPVLVQRVNGFSPTMTGVSLLWPTLTCLPLFPLIGRRLSAGDSPLPYIIAGMLLFVGFGFYSGTMTGQAGPWDFYWPQLLRVIAVTLLTLPLLNQALAGLAPKDFPGAIALNNMIRQLGGAFGIALANTYVARAHAQHRADLVAHLDTGNPLLLERLQHLGSSVAQGYRILDVQVDRQAYLLSYLDTFRLVGVFFALILPLAYLLRTKKKSAAEIALASKALAEAH</sequence>
<feature type="transmembrane region" description="Helical" evidence="7">
    <location>
        <begin position="484"/>
        <end position="502"/>
    </location>
</feature>
<dbReference type="InterPro" id="IPR036259">
    <property type="entry name" value="MFS_trans_sf"/>
</dbReference>
<evidence type="ECO:0000256" key="3">
    <source>
        <dbReference type="ARBA" id="ARBA00022475"/>
    </source>
</evidence>
<dbReference type="AlphaFoldDB" id="A0A1G1SU14"/>
<dbReference type="PROSITE" id="PS00216">
    <property type="entry name" value="SUGAR_TRANSPORT_1"/>
    <property type="match status" value="1"/>
</dbReference>
<evidence type="ECO:0000256" key="4">
    <source>
        <dbReference type="ARBA" id="ARBA00022692"/>
    </source>
</evidence>
<feature type="transmembrane region" description="Helical" evidence="7">
    <location>
        <begin position="14"/>
        <end position="36"/>
    </location>
</feature>
<feature type="domain" description="Major facilitator superfamily (MFS) profile" evidence="8">
    <location>
        <begin position="19"/>
        <end position="507"/>
    </location>
</feature>
<dbReference type="PROSITE" id="PS50850">
    <property type="entry name" value="MFS"/>
    <property type="match status" value="1"/>
</dbReference>
<feature type="transmembrane region" description="Helical" evidence="7">
    <location>
        <begin position="239"/>
        <end position="257"/>
    </location>
</feature>
<feature type="transmembrane region" description="Helical" evidence="7">
    <location>
        <begin position="342"/>
        <end position="359"/>
    </location>
</feature>
<evidence type="ECO:0000256" key="6">
    <source>
        <dbReference type="ARBA" id="ARBA00023136"/>
    </source>
</evidence>
<dbReference type="SUPFAM" id="SSF103473">
    <property type="entry name" value="MFS general substrate transporter"/>
    <property type="match status" value="1"/>
</dbReference>
<comment type="subcellular location">
    <subcellularLocation>
        <location evidence="1">Cell membrane</location>
        <topology evidence="1">Multi-pass membrane protein</topology>
    </subcellularLocation>
</comment>
<evidence type="ECO:0000259" key="8">
    <source>
        <dbReference type="PROSITE" id="PS50850"/>
    </source>
</evidence>
<dbReference type="GO" id="GO:0022857">
    <property type="term" value="F:transmembrane transporter activity"/>
    <property type="evidence" value="ECO:0007669"/>
    <property type="project" value="InterPro"/>
</dbReference>
<gene>
    <name evidence="9" type="ORF">BEN49_02990</name>
</gene>
<dbReference type="Gene3D" id="1.20.1250.20">
    <property type="entry name" value="MFS general substrate transporter like domains"/>
    <property type="match status" value="1"/>
</dbReference>
<feature type="transmembrane region" description="Helical" evidence="7">
    <location>
        <begin position="206"/>
        <end position="227"/>
    </location>
</feature>
<accession>A0A1G1SU14</accession>
<keyword evidence="4 7" id="KW-0812">Transmembrane</keyword>
<feature type="transmembrane region" description="Helical" evidence="7">
    <location>
        <begin position="173"/>
        <end position="194"/>
    </location>
</feature>
<dbReference type="EMBL" id="MDZA01000437">
    <property type="protein sequence ID" value="OGX82130.1"/>
    <property type="molecule type" value="Genomic_DNA"/>
</dbReference>
<dbReference type="InterPro" id="IPR011701">
    <property type="entry name" value="MFS"/>
</dbReference>
<dbReference type="InterPro" id="IPR020846">
    <property type="entry name" value="MFS_dom"/>
</dbReference>
<dbReference type="Pfam" id="PF07690">
    <property type="entry name" value="MFS_1"/>
    <property type="match status" value="1"/>
</dbReference>
<dbReference type="PANTHER" id="PTHR23501:SF174">
    <property type="entry name" value="MULTIDRUG EXPORT PROTEIN EMRB-RELATED"/>
    <property type="match status" value="1"/>
</dbReference>
<evidence type="ECO:0000256" key="1">
    <source>
        <dbReference type="ARBA" id="ARBA00004651"/>
    </source>
</evidence>
<evidence type="ECO:0000256" key="2">
    <source>
        <dbReference type="ARBA" id="ARBA00022448"/>
    </source>
</evidence>
<evidence type="ECO:0000256" key="7">
    <source>
        <dbReference type="SAM" id="Phobius"/>
    </source>
</evidence>
<protein>
    <submittedName>
        <fullName evidence="9">MFS transporter</fullName>
    </submittedName>
</protein>
<dbReference type="GO" id="GO:0005886">
    <property type="term" value="C:plasma membrane"/>
    <property type="evidence" value="ECO:0007669"/>
    <property type="project" value="UniProtKB-SubCell"/>
</dbReference>
<dbReference type="InterPro" id="IPR005829">
    <property type="entry name" value="Sugar_transporter_CS"/>
</dbReference>